<keyword evidence="3" id="KW-1185">Reference proteome</keyword>
<comment type="caution">
    <text evidence="2">The sequence shown here is derived from an EMBL/GenBank/DDBJ whole genome shotgun (WGS) entry which is preliminary data.</text>
</comment>
<protein>
    <recommendedName>
        <fullName evidence="4">HEAT repeat domain-containing protein</fullName>
    </recommendedName>
</protein>
<reference evidence="2 3" key="1">
    <citation type="submission" date="2020-08" db="EMBL/GenBank/DDBJ databases">
        <title>Novel species isolated from subtropical streams in China.</title>
        <authorList>
            <person name="Lu H."/>
        </authorList>
    </citation>
    <scope>NUCLEOTIDE SEQUENCE [LARGE SCALE GENOMIC DNA]</scope>
    <source>
        <strain evidence="2 3">CY18W</strain>
    </source>
</reference>
<dbReference type="RefSeq" id="WP_186948755.1">
    <property type="nucleotide sequence ID" value="NZ_JACOGF010000010.1"/>
</dbReference>
<proteinExistence type="predicted"/>
<dbReference type="EMBL" id="JACOGF010000010">
    <property type="protein sequence ID" value="MBC3919483.1"/>
    <property type="molecule type" value="Genomic_DNA"/>
</dbReference>
<sequence length="215" mass="24821">MKYFNKAFLAISIFLIMTSNCLAQAAPEKAIKLSEFKEVLKTDEPDEIVVAFNRVKRNQRSWELISFTMSLWLKDKKKYPELNWTLIDSPLIRLETADTLLQANYNGFIKINKEEFHAYARKLILEQDQVVKSKAISAIGILKNKNDIELLRTVALEENPVTFTSTIIALSSYCGGETEVAIKDIHARIKLLENKKRMLEIISSMKDFRPFCRKN</sequence>
<evidence type="ECO:0008006" key="4">
    <source>
        <dbReference type="Google" id="ProtNLM"/>
    </source>
</evidence>
<accession>A0ABR6ZUB6</accession>
<feature type="signal peptide" evidence="1">
    <location>
        <begin position="1"/>
        <end position="25"/>
    </location>
</feature>
<gene>
    <name evidence="2" type="ORF">H8L32_18490</name>
</gene>
<name>A0ABR6ZUB6_9BURK</name>
<organism evidence="2 3">
    <name type="scientific">Undibacterium hunanense</name>
    <dbReference type="NCBI Taxonomy" id="2762292"/>
    <lineage>
        <taxon>Bacteria</taxon>
        <taxon>Pseudomonadati</taxon>
        <taxon>Pseudomonadota</taxon>
        <taxon>Betaproteobacteria</taxon>
        <taxon>Burkholderiales</taxon>
        <taxon>Oxalobacteraceae</taxon>
        <taxon>Undibacterium</taxon>
    </lineage>
</organism>
<dbReference type="Proteomes" id="UP000650424">
    <property type="component" value="Unassembled WGS sequence"/>
</dbReference>
<keyword evidence="1" id="KW-0732">Signal</keyword>
<feature type="chain" id="PRO_5046894563" description="HEAT repeat domain-containing protein" evidence="1">
    <location>
        <begin position="26"/>
        <end position="215"/>
    </location>
</feature>
<evidence type="ECO:0000313" key="3">
    <source>
        <dbReference type="Proteomes" id="UP000650424"/>
    </source>
</evidence>
<evidence type="ECO:0000313" key="2">
    <source>
        <dbReference type="EMBL" id="MBC3919483.1"/>
    </source>
</evidence>
<evidence type="ECO:0000256" key="1">
    <source>
        <dbReference type="SAM" id="SignalP"/>
    </source>
</evidence>